<organism evidence="1 2">
    <name type="scientific">Caerostris darwini</name>
    <dbReference type="NCBI Taxonomy" id="1538125"/>
    <lineage>
        <taxon>Eukaryota</taxon>
        <taxon>Metazoa</taxon>
        <taxon>Ecdysozoa</taxon>
        <taxon>Arthropoda</taxon>
        <taxon>Chelicerata</taxon>
        <taxon>Arachnida</taxon>
        <taxon>Araneae</taxon>
        <taxon>Araneomorphae</taxon>
        <taxon>Entelegynae</taxon>
        <taxon>Araneoidea</taxon>
        <taxon>Araneidae</taxon>
        <taxon>Caerostris</taxon>
    </lineage>
</organism>
<name>A0AAV4WS27_9ARAC</name>
<evidence type="ECO:0000313" key="2">
    <source>
        <dbReference type="Proteomes" id="UP001054837"/>
    </source>
</evidence>
<dbReference type="AlphaFoldDB" id="A0AAV4WS27"/>
<keyword evidence="2" id="KW-1185">Reference proteome</keyword>
<comment type="caution">
    <text evidence="1">The sequence shown here is derived from an EMBL/GenBank/DDBJ whole genome shotgun (WGS) entry which is preliminary data.</text>
</comment>
<dbReference type="Proteomes" id="UP001054837">
    <property type="component" value="Unassembled WGS sequence"/>
</dbReference>
<reference evidence="1 2" key="1">
    <citation type="submission" date="2021-06" db="EMBL/GenBank/DDBJ databases">
        <title>Caerostris darwini draft genome.</title>
        <authorList>
            <person name="Kono N."/>
            <person name="Arakawa K."/>
        </authorList>
    </citation>
    <scope>NUCLEOTIDE SEQUENCE [LARGE SCALE GENOMIC DNA]</scope>
</reference>
<protein>
    <submittedName>
        <fullName evidence="1">Uncharacterized protein</fullName>
    </submittedName>
</protein>
<gene>
    <name evidence="1" type="ORF">CDAR_174841</name>
</gene>
<sequence length="99" mass="11308">MLNSIDRFTGNIIINKISSPFKVSKYFLVTAHSEGHHKPSISIVLVEFQRLSLSQQQGIISLLIVHKLYPNKDEGPRGKFHRWLIALYRPLLMQADIPG</sequence>
<evidence type="ECO:0000313" key="1">
    <source>
        <dbReference type="EMBL" id="GIY85497.1"/>
    </source>
</evidence>
<accession>A0AAV4WS27</accession>
<proteinExistence type="predicted"/>
<dbReference type="EMBL" id="BPLQ01015061">
    <property type="protein sequence ID" value="GIY85497.1"/>
    <property type="molecule type" value="Genomic_DNA"/>
</dbReference>